<protein>
    <submittedName>
        <fullName evidence="8">Uncharacterized protein</fullName>
    </submittedName>
</protein>
<proteinExistence type="predicted"/>
<organism evidence="8 9">
    <name type="scientific">Elsinoe batatas</name>
    <dbReference type="NCBI Taxonomy" id="2601811"/>
    <lineage>
        <taxon>Eukaryota</taxon>
        <taxon>Fungi</taxon>
        <taxon>Dikarya</taxon>
        <taxon>Ascomycota</taxon>
        <taxon>Pezizomycotina</taxon>
        <taxon>Dothideomycetes</taxon>
        <taxon>Dothideomycetidae</taxon>
        <taxon>Myriangiales</taxon>
        <taxon>Elsinoaceae</taxon>
        <taxon>Elsinoe</taxon>
    </lineage>
</organism>
<evidence type="ECO:0000256" key="2">
    <source>
        <dbReference type="ARBA" id="ARBA00022723"/>
    </source>
</evidence>
<dbReference type="GO" id="GO:0045944">
    <property type="term" value="P:positive regulation of transcription by RNA polymerase II"/>
    <property type="evidence" value="ECO:0007669"/>
    <property type="project" value="TreeGrafter"/>
</dbReference>
<dbReference type="InterPro" id="IPR052202">
    <property type="entry name" value="Yeast_MetPath_Reg"/>
</dbReference>
<keyword evidence="6" id="KW-0804">Transcription</keyword>
<dbReference type="GO" id="GO:0005634">
    <property type="term" value="C:nucleus"/>
    <property type="evidence" value="ECO:0007669"/>
    <property type="project" value="UniProtKB-SubCell"/>
</dbReference>
<evidence type="ECO:0000256" key="6">
    <source>
        <dbReference type="ARBA" id="ARBA00023163"/>
    </source>
</evidence>
<keyword evidence="4" id="KW-0805">Transcription regulation</keyword>
<reference evidence="8" key="1">
    <citation type="submission" date="2021-07" db="EMBL/GenBank/DDBJ databases">
        <title>Elsinoe batatas strain:CRI-CJ2 Genome sequencing and assembly.</title>
        <authorList>
            <person name="Huang L."/>
        </authorList>
    </citation>
    <scope>NUCLEOTIDE SEQUENCE</scope>
    <source>
        <strain evidence="8">CRI-CJ2</strain>
    </source>
</reference>
<dbReference type="PANTHER" id="PTHR47782">
    <property type="entry name" value="ZN(II)2CYS6 TRANSCRIPTION FACTOR (EUROFUNG)-RELATED"/>
    <property type="match status" value="1"/>
</dbReference>
<keyword evidence="5" id="KW-0238">DNA-binding</keyword>
<comment type="subcellular location">
    <subcellularLocation>
        <location evidence="1">Nucleus</location>
    </subcellularLocation>
</comment>
<dbReference type="CDD" id="cd12148">
    <property type="entry name" value="fungal_TF_MHR"/>
    <property type="match status" value="1"/>
</dbReference>
<accession>A0A8K0LA14</accession>
<gene>
    <name evidence="8" type="ORF">KVT40_001884</name>
</gene>
<name>A0A8K0LA14_9PEZI</name>
<dbReference type="EMBL" id="JAESVG020000002">
    <property type="protein sequence ID" value="KAG8630265.1"/>
    <property type="molecule type" value="Genomic_DNA"/>
</dbReference>
<evidence type="ECO:0000313" key="8">
    <source>
        <dbReference type="EMBL" id="KAG8630265.1"/>
    </source>
</evidence>
<dbReference type="GO" id="GO:0043565">
    <property type="term" value="F:sequence-specific DNA binding"/>
    <property type="evidence" value="ECO:0007669"/>
    <property type="project" value="TreeGrafter"/>
</dbReference>
<dbReference type="PANTHER" id="PTHR47782:SF1">
    <property type="entry name" value="PYRIMIDINE PATHWAY REGULATORY PROTEIN 1"/>
    <property type="match status" value="1"/>
</dbReference>
<evidence type="ECO:0000256" key="3">
    <source>
        <dbReference type="ARBA" id="ARBA00022833"/>
    </source>
</evidence>
<evidence type="ECO:0000256" key="7">
    <source>
        <dbReference type="ARBA" id="ARBA00023242"/>
    </source>
</evidence>
<keyword evidence="3" id="KW-0862">Zinc</keyword>
<evidence type="ECO:0000256" key="4">
    <source>
        <dbReference type="ARBA" id="ARBA00023015"/>
    </source>
</evidence>
<evidence type="ECO:0000313" key="9">
    <source>
        <dbReference type="Proteomes" id="UP000809789"/>
    </source>
</evidence>
<keyword evidence="7" id="KW-0539">Nucleus</keyword>
<dbReference type="GO" id="GO:0000981">
    <property type="term" value="F:DNA-binding transcription factor activity, RNA polymerase II-specific"/>
    <property type="evidence" value="ECO:0007669"/>
    <property type="project" value="TreeGrafter"/>
</dbReference>
<sequence>MDRVTSIILGRPSAIRDEDVDHACPQEDLSLSTAYQSVTGHQLAFVFPHIVAYRLLYGEIAAKLHRKRPVGMDGRAALDLRTSLKDRLDAWYSSTVMSIRVEAQRAAKQSVHAIFAAAKSAIHLYTGLHKAGHINHTSITLQAVFMAGLSYIYAVSRQFRQRMPNDTAELTDSMLGAQVPAIGEVISTTRACSNVLVAISERWNMTRHCCDVFDRLADAVLADAIKLQTTRYGAQPNTTQQRSRIEDTNASMTMWDPTENPGPPALNTAGQQVLAVDNEFIESYGDIQNLFDFQQFDDPIADLSEDWMGWIGLGAQENTLWNPTRA</sequence>
<dbReference type="OrthoDB" id="2399539at2759"/>
<evidence type="ECO:0000256" key="5">
    <source>
        <dbReference type="ARBA" id="ARBA00023125"/>
    </source>
</evidence>
<keyword evidence="2" id="KW-0479">Metal-binding</keyword>
<comment type="caution">
    <text evidence="8">The sequence shown here is derived from an EMBL/GenBank/DDBJ whole genome shotgun (WGS) entry which is preliminary data.</text>
</comment>
<dbReference type="Proteomes" id="UP000809789">
    <property type="component" value="Unassembled WGS sequence"/>
</dbReference>
<evidence type="ECO:0000256" key="1">
    <source>
        <dbReference type="ARBA" id="ARBA00004123"/>
    </source>
</evidence>
<dbReference type="GO" id="GO:0046872">
    <property type="term" value="F:metal ion binding"/>
    <property type="evidence" value="ECO:0007669"/>
    <property type="project" value="UniProtKB-KW"/>
</dbReference>
<keyword evidence="9" id="KW-1185">Reference proteome</keyword>
<dbReference type="AlphaFoldDB" id="A0A8K0LA14"/>